<comment type="cofactor">
    <cofactor evidence="2 7 8">
        <name>pyridoxal 5'-phosphate</name>
        <dbReference type="ChEBI" id="CHEBI:597326"/>
    </cofactor>
</comment>
<dbReference type="GO" id="GO:0030632">
    <property type="term" value="P:D-alanine biosynthetic process"/>
    <property type="evidence" value="ECO:0007669"/>
    <property type="project" value="UniProtKB-UniRule"/>
</dbReference>
<dbReference type="CDD" id="cd00430">
    <property type="entry name" value="PLPDE_III_AR"/>
    <property type="match status" value="1"/>
</dbReference>
<dbReference type="InterPro" id="IPR020622">
    <property type="entry name" value="Ala_racemase_pyridoxalP-BS"/>
</dbReference>
<dbReference type="SUPFAM" id="SSF50621">
    <property type="entry name" value="Alanine racemase C-terminal domain-like"/>
    <property type="match status" value="1"/>
</dbReference>
<gene>
    <name evidence="11" type="primary">alr</name>
    <name evidence="11" type="ORF">D3874_07560</name>
</gene>
<evidence type="ECO:0000256" key="4">
    <source>
        <dbReference type="ARBA" id="ARBA00013089"/>
    </source>
</evidence>
<dbReference type="OrthoDB" id="9813814at2"/>
<dbReference type="PRINTS" id="PR00992">
    <property type="entry name" value="ALARACEMASE"/>
</dbReference>
<dbReference type="SMART" id="SM01005">
    <property type="entry name" value="Ala_racemase_C"/>
    <property type="match status" value="1"/>
</dbReference>
<comment type="similarity">
    <text evidence="3 7">Belongs to the alanine racemase family.</text>
</comment>
<organism evidence="11 12">
    <name type="scientific">Oleomonas cavernae</name>
    <dbReference type="NCBI Taxonomy" id="2320859"/>
    <lineage>
        <taxon>Bacteria</taxon>
        <taxon>Pseudomonadati</taxon>
        <taxon>Pseudomonadota</taxon>
        <taxon>Alphaproteobacteria</taxon>
        <taxon>Acetobacterales</taxon>
        <taxon>Acetobacteraceae</taxon>
        <taxon>Oleomonas</taxon>
    </lineage>
</organism>
<feature type="modified residue" description="N6-(pyridoxal phosphate)lysine" evidence="7 8">
    <location>
        <position position="29"/>
    </location>
</feature>
<dbReference type="EC" id="5.1.1.1" evidence="4 7"/>
<accession>A0A418WA52</accession>
<dbReference type="InterPro" id="IPR000821">
    <property type="entry name" value="Ala_racemase"/>
</dbReference>
<dbReference type="Proteomes" id="UP000284605">
    <property type="component" value="Unassembled WGS sequence"/>
</dbReference>
<evidence type="ECO:0000313" key="11">
    <source>
        <dbReference type="EMBL" id="RJF86893.1"/>
    </source>
</evidence>
<keyword evidence="6 7" id="KW-0413">Isomerase</keyword>
<evidence type="ECO:0000313" key="12">
    <source>
        <dbReference type="Proteomes" id="UP000284605"/>
    </source>
</evidence>
<dbReference type="PROSITE" id="PS00395">
    <property type="entry name" value="ALANINE_RACEMASE"/>
    <property type="match status" value="1"/>
</dbReference>
<protein>
    <recommendedName>
        <fullName evidence="4 7">Alanine racemase</fullName>
        <ecNumber evidence="4 7">5.1.1.1</ecNumber>
    </recommendedName>
</protein>
<dbReference type="PANTHER" id="PTHR30511:SF0">
    <property type="entry name" value="ALANINE RACEMASE, CATABOLIC-RELATED"/>
    <property type="match status" value="1"/>
</dbReference>
<dbReference type="NCBIfam" id="TIGR00492">
    <property type="entry name" value="alr"/>
    <property type="match status" value="1"/>
</dbReference>
<evidence type="ECO:0000256" key="7">
    <source>
        <dbReference type="HAMAP-Rule" id="MF_01201"/>
    </source>
</evidence>
<evidence type="ECO:0000256" key="3">
    <source>
        <dbReference type="ARBA" id="ARBA00007880"/>
    </source>
</evidence>
<keyword evidence="5 7" id="KW-0663">Pyridoxal phosphate</keyword>
<evidence type="ECO:0000256" key="8">
    <source>
        <dbReference type="PIRSR" id="PIRSR600821-50"/>
    </source>
</evidence>
<dbReference type="InterPro" id="IPR009006">
    <property type="entry name" value="Ala_racemase/Decarboxylase_C"/>
</dbReference>
<name>A0A418WA52_9PROT</name>
<evidence type="ECO:0000256" key="1">
    <source>
        <dbReference type="ARBA" id="ARBA00000316"/>
    </source>
</evidence>
<evidence type="ECO:0000256" key="2">
    <source>
        <dbReference type="ARBA" id="ARBA00001933"/>
    </source>
</evidence>
<dbReference type="SUPFAM" id="SSF51419">
    <property type="entry name" value="PLP-binding barrel"/>
    <property type="match status" value="1"/>
</dbReference>
<dbReference type="InterPro" id="IPR001608">
    <property type="entry name" value="Ala_racemase_N"/>
</dbReference>
<dbReference type="InterPro" id="IPR029066">
    <property type="entry name" value="PLP-binding_barrel"/>
</dbReference>
<dbReference type="UniPathway" id="UPA00042">
    <property type="reaction ID" value="UER00497"/>
</dbReference>
<dbReference type="InterPro" id="IPR011079">
    <property type="entry name" value="Ala_racemase_C"/>
</dbReference>
<dbReference type="RefSeq" id="WP_119777537.1">
    <property type="nucleotide sequence ID" value="NZ_QYUK01000011.1"/>
</dbReference>
<dbReference type="EMBL" id="QYUK01000011">
    <property type="protein sequence ID" value="RJF86893.1"/>
    <property type="molecule type" value="Genomic_DNA"/>
</dbReference>
<comment type="catalytic activity">
    <reaction evidence="1 7">
        <text>L-alanine = D-alanine</text>
        <dbReference type="Rhea" id="RHEA:20249"/>
        <dbReference type="ChEBI" id="CHEBI:57416"/>
        <dbReference type="ChEBI" id="CHEBI:57972"/>
        <dbReference type="EC" id="5.1.1.1"/>
    </reaction>
</comment>
<dbReference type="GO" id="GO:0005829">
    <property type="term" value="C:cytosol"/>
    <property type="evidence" value="ECO:0007669"/>
    <property type="project" value="TreeGrafter"/>
</dbReference>
<feature type="binding site" evidence="7 9">
    <location>
        <position position="128"/>
    </location>
    <ligand>
        <name>substrate</name>
    </ligand>
</feature>
<evidence type="ECO:0000256" key="9">
    <source>
        <dbReference type="PIRSR" id="PIRSR600821-52"/>
    </source>
</evidence>
<comment type="function">
    <text evidence="7">Catalyzes the interconversion of L-alanine and D-alanine. May also act on other amino acids.</text>
</comment>
<evidence type="ECO:0000259" key="10">
    <source>
        <dbReference type="SMART" id="SM01005"/>
    </source>
</evidence>
<sequence>MTIDLGALAGNWRALAALAPAAATGAAVKADGYGLGAVPVARALYGAGCRHFFVAHLSEALSLRPHLAADATVFVLHGIAPGTAGEFIAHGITPVLSSLRDIEAWASAARAAGRTLHAALQVDSGMNRMGLSTAEVDALVAAPERLAGIDLTVGMSHLACADTPEHPLNAEQRRRFIAVTGRIEALAGARLALANSAGILLGPDFHFALTRPGIALYGANPTPSRPSPVAPVIRLESDILQVREIDRPEVVGYGAAHEVTGPTRVATVAVGYADGYLRAAGNRGKVRVAGRLVPILGRVSMDLMTIDVTDIPPALSAPGMPVVLVGDGLAIEDVAQAMGTVPYEFLTRLGARFARTYLGGES</sequence>
<dbReference type="Pfam" id="PF01168">
    <property type="entry name" value="Ala_racemase_N"/>
    <property type="match status" value="1"/>
</dbReference>
<dbReference type="GO" id="GO:0008784">
    <property type="term" value="F:alanine racemase activity"/>
    <property type="evidence" value="ECO:0007669"/>
    <property type="project" value="UniProtKB-UniRule"/>
</dbReference>
<comment type="pathway">
    <text evidence="7">Amino-acid biosynthesis; D-alanine biosynthesis; D-alanine from L-alanine: step 1/1.</text>
</comment>
<evidence type="ECO:0000256" key="5">
    <source>
        <dbReference type="ARBA" id="ARBA00022898"/>
    </source>
</evidence>
<proteinExistence type="inferred from homology"/>
<feature type="active site" description="Proton acceptor; specific for D-alanine" evidence="7">
    <location>
        <position position="29"/>
    </location>
</feature>
<reference evidence="11 12" key="1">
    <citation type="submission" date="2018-09" db="EMBL/GenBank/DDBJ databases">
        <authorList>
            <person name="Zhu H."/>
        </authorList>
    </citation>
    <scope>NUCLEOTIDE SEQUENCE [LARGE SCALE GENOMIC DNA]</scope>
    <source>
        <strain evidence="11 12">K1W22B-8</strain>
    </source>
</reference>
<dbReference type="Gene3D" id="2.40.37.10">
    <property type="entry name" value="Lyase, Ornithine Decarboxylase, Chain A, domain 1"/>
    <property type="match status" value="1"/>
</dbReference>
<feature type="domain" description="Alanine racemase C-terminal" evidence="10">
    <location>
        <begin position="232"/>
        <end position="358"/>
    </location>
</feature>
<dbReference type="HAMAP" id="MF_01201">
    <property type="entry name" value="Ala_racemase"/>
    <property type="match status" value="1"/>
</dbReference>
<evidence type="ECO:0000256" key="6">
    <source>
        <dbReference type="ARBA" id="ARBA00023235"/>
    </source>
</evidence>
<dbReference type="Pfam" id="PF00842">
    <property type="entry name" value="Ala_racemase_C"/>
    <property type="match status" value="1"/>
</dbReference>
<comment type="caution">
    <text evidence="11">The sequence shown here is derived from an EMBL/GenBank/DDBJ whole genome shotgun (WGS) entry which is preliminary data.</text>
</comment>
<dbReference type="AlphaFoldDB" id="A0A418WA52"/>
<dbReference type="GO" id="GO:0030170">
    <property type="term" value="F:pyridoxal phosphate binding"/>
    <property type="evidence" value="ECO:0007669"/>
    <property type="project" value="UniProtKB-UniRule"/>
</dbReference>
<dbReference type="PANTHER" id="PTHR30511">
    <property type="entry name" value="ALANINE RACEMASE"/>
    <property type="match status" value="1"/>
</dbReference>
<dbReference type="Gene3D" id="3.20.20.10">
    <property type="entry name" value="Alanine racemase"/>
    <property type="match status" value="1"/>
</dbReference>
<feature type="binding site" evidence="7 9">
    <location>
        <position position="301"/>
    </location>
    <ligand>
        <name>substrate</name>
    </ligand>
</feature>
<keyword evidence="12" id="KW-1185">Reference proteome</keyword>
<feature type="active site" description="Proton acceptor; specific for L-alanine" evidence="7">
    <location>
        <position position="253"/>
    </location>
</feature>